<sequence length="116" mass="13462">MKKTACTKLEELSEEGNWEQVFYCLGIDPDGFRKLPQHKVPDVNDSWNKFDWLREHQENMKIMRAVLHLGKTKATTSYVLRSLAINNIFVPVFINEELIISVNTKAVEILRLSSKL</sequence>
<keyword evidence="2" id="KW-1185">Reference proteome</keyword>
<dbReference type="VEuPathDB" id="VectorBase:GPPI027042"/>
<proteinExistence type="predicted"/>
<dbReference type="EnsemblMetazoa" id="GPPI027042-RA">
    <property type="protein sequence ID" value="GPPI027042-PA"/>
    <property type="gene ID" value="GPPI027042"/>
</dbReference>
<evidence type="ECO:0000313" key="2">
    <source>
        <dbReference type="Proteomes" id="UP000092460"/>
    </source>
</evidence>
<protein>
    <submittedName>
        <fullName evidence="1">Uncharacterized protein</fullName>
    </submittedName>
</protein>
<reference evidence="2" key="1">
    <citation type="submission" date="2015-01" db="EMBL/GenBank/DDBJ databases">
        <authorList>
            <person name="Aksoy S."/>
            <person name="Warren W."/>
            <person name="Wilson R.K."/>
        </authorList>
    </citation>
    <scope>NUCLEOTIDE SEQUENCE [LARGE SCALE GENOMIC DNA]</scope>
    <source>
        <strain evidence="2">IAEA</strain>
    </source>
</reference>
<reference evidence="1" key="2">
    <citation type="submission" date="2020-05" db="UniProtKB">
        <authorList>
            <consortium name="EnsemblMetazoa"/>
        </authorList>
    </citation>
    <scope>IDENTIFICATION</scope>
    <source>
        <strain evidence="1">IAEA</strain>
    </source>
</reference>
<name>A0A1B0BE23_9MUSC</name>
<dbReference type="Proteomes" id="UP000092460">
    <property type="component" value="Unassembled WGS sequence"/>
</dbReference>
<organism evidence="1 2">
    <name type="scientific">Glossina palpalis gambiensis</name>
    <dbReference type="NCBI Taxonomy" id="67801"/>
    <lineage>
        <taxon>Eukaryota</taxon>
        <taxon>Metazoa</taxon>
        <taxon>Ecdysozoa</taxon>
        <taxon>Arthropoda</taxon>
        <taxon>Hexapoda</taxon>
        <taxon>Insecta</taxon>
        <taxon>Pterygota</taxon>
        <taxon>Neoptera</taxon>
        <taxon>Endopterygota</taxon>
        <taxon>Diptera</taxon>
        <taxon>Brachycera</taxon>
        <taxon>Muscomorpha</taxon>
        <taxon>Hippoboscoidea</taxon>
        <taxon>Glossinidae</taxon>
        <taxon>Glossina</taxon>
    </lineage>
</organism>
<dbReference type="EMBL" id="JXJN01012741">
    <property type="status" value="NOT_ANNOTATED_CDS"/>
    <property type="molecule type" value="Genomic_DNA"/>
</dbReference>
<evidence type="ECO:0000313" key="1">
    <source>
        <dbReference type="EnsemblMetazoa" id="GPPI027042-PA"/>
    </source>
</evidence>
<dbReference type="AlphaFoldDB" id="A0A1B0BE23"/>
<accession>A0A1B0BE23</accession>